<dbReference type="AlphaFoldDB" id="A0A7J9BIS2"/>
<sequence length="222" mass="24192">MPLVRKGVSRRRTTLAQPQQGGKQTRRSNRGRKRAAEGELGRPRTRLAAKRLKEENKVQVGVVAPTGGEDREFNQQVISISERGSDIERKELVEVDKGKEGGMGDDSGGLSANRAVGQEEEGNTAPFPERVHVGGSPVYKVERKLGKGGFGQVFVGRRVSGGNERGTGSAAMEVALKFEHRNSKGCNYGPPYEWQVYNALGGSHGVPKVHYKGKQGDYYVMV</sequence>
<evidence type="ECO:0000256" key="2">
    <source>
        <dbReference type="SAM" id="MobiDB-lite"/>
    </source>
</evidence>
<keyword evidence="1" id="KW-0067">ATP-binding</keyword>
<evidence type="ECO:0000313" key="5">
    <source>
        <dbReference type="Proteomes" id="UP000593579"/>
    </source>
</evidence>
<dbReference type="PROSITE" id="PS50011">
    <property type="entry name" value="PROTEIN_KINASE_DOM"/>
    <property type="match status" value="1"/>
</dbReference>
<feature type="compositionally biased region" description="Basic residues" evidence="2">
    <location>
        <begin position="24"/>
        <end position="33"/>
    </location>
</feature>
<comment type="caution">
    <text evidence="4">The sequence shown here is derived from an EMBL/GenBank/DDBJ whole genome shotgun (WGS) entry which is preliminary data.</text>
</comment>
<evidence type="ECO:0000313" key="4">
    <source>
        <dbReference type="EMBL" id="MBA0736088.1"/>
    </source>
</evidence>
<keyword evidence="5" id="KW-1185">Reference proteome</keyword>
<dbReference type="Gene3D" id="3.30.200.20">
    <property type="entry name" value="Phosphorylase Kinase, domain 1"/>
    <property type="match status" value="1"/>
</dbReference>
<feature type="domain" description="Protein kinase" evidence="3">
    <location>
        <begin position="139"/>
        <end position="222"/>
    </location>
</feature>
<dbReference type="InterPro" id="IPR017441">
    <property type="entry name" value="Protein_kinase_ATP_BS"/>
</dbReference>
<dbReference type="OrthoDB" id="975414at2759"/>
<dbReference type="InterPro" id="IPR000719">
    <property type="entry name" value="Prot_kinase_dom"/>
</dbReference>
<protein>
    <recommendedName>
        <fullName evidence="3">Protein kinase domain-containing protein</fullName>
    </recommendedName>
</protein>
<dbReference type="InterPro" id="IPR011009">
    <property type="entry name" value="Kinase-like_dom_sf"/>
</dbReference>
<dbReference type="GO" id="GO:0004672">
    <property type="term" value="F:protein kinase activity"/>
    <property type="evidence" value="ECO:0007669"/>
    <property type="project" value="InterPro"/>
</dbReference>
<organism evidence="4 5">
    <name type="scientific">Gossypium gossypioides</name>
    <name type="common">Mexican cotton</name>
    <name type="synonym">Selera gossypioides</name>
    <dbReference type="NCBI Taxonomy" id="34282"/>
    <lineage>
        <taxon>Eukaryota</taxon>
        <taxon>Viridiplantae</taxon>
        <taxon>Streptophyta</taxon>
        <taxon>Embryophyta</taxon>
        <taxon>Tracheophyta</taxon>
        <taxon>Spermatophyta</taxon>
        <taxon>Magnoliopsida</taxon>
        <taxon>eudicotyledons</taxon>
        <taxon>Gunneridae</taxon>
        <taxon>Pentapetalae</taxon>
        <taxon>rosids</taxon>
        <taxon>malvids</taxon>
        <taxon>Malvales</taxon>
        <taxon>Malvaceae</taxon>
        <taxon>Malvoideae</taxon>
        <taxon>Gossypium</taxon>
    </lineage>
</organism>
<feature type="binding site" evidence="1">
    <location>
        <position position="177"/>
    </location>
    <ligand>
        <name>ATP</name>
        <dbReference type="ChEBI" id="CHEBI:30616"/>
    </ligand>
</feature>
<dbReference type="PROSITE" id="PS00107">
    <property type="entry name" value="PROTEIN_KINASE_ATP"/>
    <property type="match status" value="1"/>
</dbReference>
<gene>
    <name evidence="4" type="ORF">Gogos_009675</name>
</gene>
<dbReference type="SUPFAM" id="SSF56112">
    <property type="entry name" value="Protein kinase-like (PK-like)"/>
    <property type="match status" value="1"/>
</dbReference>
<proteinExistence type="predicted"/>
<name>A0A7J9BIS2_GOSGO</name>
<dbReference type="EMBL" id="JABEZY010000004">
    <property type="protein sequence ID" value="MBA0736088.1"/>
    <property type="molecule type" value="Genomic_DNA"/>
</dbReference>
<keyword evidence="1" id="KW-0547">Nucleotide-binding</keyword>
<feature type="region of interest" description="Disordered" evidence="2">
    <location>
        <begin position="1"/>
        <end position="53"/>
    </location>
</feature>
<feature type="compositionally biased region" description="Polar residues" evidence="2">
    <location>
        <begin position="14"/>
        <end position="23"/>
    </location>
</feature>
<dbReference type="Proteomes" id="UP000593579">
    <property type="component" value="Unassembled WGS sequence"/>
</dbReference>
<reference evidence="4 5" key="1">
    <citation type="journal article" date="2019" name="Genome Biol. Evol.">
        <title>Insights into the evolution of the New World diploid cottons (Gossypium, subgenus Houzingenia) based on genome sequencing.</title>
        <authorList>
            <person name="Grover C.E."/>
            <person name="Arick M.A. 2nd"/>
            <person name="Thrash A."/>
            <person name="Conover J.L."/>
            <person name="Sanders W.S."/>
            <person name="Peterson D.G."/>
            <person name="Frelichowski J.E."/>
            <person name="Scheffler J.A."/>
            <person name="Scheffler B.E."/>
            <person name="Wendel J.F."/>
        </authorList>
    </citation>
    <scope>NUCLEOTIDE SEQUENCE [LARGE SCALE GENOMIC DNA]</scope>
    <source>
        <strain evidence="4">5</strain>
        <tissue evidence="4">Leaf</tissue>
    </source>
</reference>
<evidence type="ECO:0000259" key="3">
    <source>
        <dbReference type="PROSITE" id="PS50011"/>
    </source>
</evidence>
<dbReference type="GO" id="GO:0005524">
    <property type="term" value="F:ATP binding"/>
    <property type="evidence" value="ECO:0007669"/>
    <property type="project" value="UniProtKB-UniRule"/>
</dbReference>
<accession>A0A7J9BIS2</accession>
<evidence type="ECO:0000256" key="1">
    <source>
        <dbReference type="PROSITE-ProRule" id="PRU10141"/>
    </source>
</evidence>